<accession>A0A2D3I5W0</accession>
<dbReference type="EMBL" id="MF768985">
    <property type="protein sequence ID" value="ATU83765.1"/>
    <property type="molecule type" value="Genomic_DNA"/>
</dbReference>
<reference evidence="1" key="1">
    <citation type="journal article" date="2018" name="Aquaculture">
        <title>Complete genome sequence of a white spot syndrome virus associated with a disease incursion in Australia.</title>
        <authorList>
            <person name="Oakey J."/>
            <person name="Smith C.S."/>
        </authorList>
    </citation>
    <scope>NUCLEOTIDE SEQUENCE [LARGE SCALE GENOMIC DNA]</scope>
    <source>
        <strain evidence="1">WSSV-AU</strain>
    </source>
</reference>
<dbReference type="Proteomes" id="UP000267516">
    <property type="component" value="Segment"/>
</dbReference>
<sequence length="86" mass="10199">MRAPDFFPLFEERRRTVELFFPARFFIDGLLRLEMRPAVVDLFLLPRRDLVLELRATIFNVSLFLDNNLLFSGYFVMKDCIGLPNL</sequence>
<name>A0A2D3I5W0_9VIRU</name>
<organism evidence="1">
    <name type="scientific">White spot syndrome virus</name>
    <dbReference type="NCBI Taxonomy" id="342409"/>
    <lineage>
        <taxon>Viruses</taxon>
        <taxon>Viruses incertae sedis</taxon>
        <taxon>Naldaviricetes</taxon>
        <taxon>Nimaviridae</taxon>
        <taxon>Whispovirus</taxon>
    </lineage>
</organism>
<proteinExistence type="predicted"/>
<evidence type="ECO:0000313" key="1">
    <source>
        <dbReference type="EMBL" id="ATU83765.1"/>
    </source>
</evidence>
<protein>
    <submittedName>
        <fullName evidence="1">ORF1079</fullName>
    </submittedName>
</protein>